<evidence type="ECO:0000259" key="6">
    <source>
        <dbReference type="PROSITE" id="PS51349"/>
    </source>
</evidence>
<organism evidence="7">
    <name type="scientific">hydrothermal vent metagenome</name>
    <dbReference type="NCBI Taxonomy" id="652676"/>
    <lineage>
        <taxon>unclassified sequences</taxon>
        <taxon>metagenomes</taxon>
        <taxon>ecological metagenomes</taxon>
    </lineage>
</organism>
<dbReference type="FunFam" id="3.20.20.70:FF:000056">
    <property type="entry name" value="hydroxyacid oxidase 2"/>
    <property type="match status" value="1"/>
</dbReference>
<proteinExistence type="inferred from homology"/>
<dbReference type="InterPro" id="IPR012133">
    <property type="entry name" value="Alpha-hydoxy_acid_DH_FMN"/>
</dbReference>
<evidence type="ECO:0000313" key="7">
    <source>
        <dbReference type="EMBL" id="CUV02932.1"/>
    </source>
</evidence>
<keyword evidence="4 7" id="KW-0560">Oxidoreductase</keyword>
<dbReference type="InterPro" id="IPR000262">
    <property type="entry name" value="FMN-dep_DH"/>
</dbReference>
<dbReference type="AlphaFoldDB" id="A0A160VA25"/>
<dbReference type="InterPro" id="IPR013785">
    <property type="entry name" value="Aldolase_TIM"/>
</dbReference>
<evidence type="ECO:0000256" key="2">
    <source>
        <dbReference type="ARBA" id="ARBA00022630"/>
    </source>
</evidence>
<dbReference type="InterPro" id="IPR037396">
    <property type="entry name" value="FMN_HAD"/>
</dbReference>
<comment type="similarity">
    <text evidence="5">Belongs to the FMN-dependent alpha-hydroxy acid dehydrogenase family.</text>
</comment>
<dbReference type="EMBL" id="FAXA01000332">
    <property type="protein sequence ID" value="CUV02932.1"/>
    <property type="molecule type" value="Genomic_DNA"/>
</dbReference>
<dbReference type="PIRSF" id="PIRSF000138">
    <property type="entry name" value="Al-hdrx_acd_dh"/>
    <property type="match status" value="1"/>
</dbReference>
<evidence type="ECO:0000256" key="1">
    <source>
        <dbReference type="ARBA" id="ARBA00001917"/>
    </source>
</evidence>
<dbReference type="GO" id="GO:0004460">
    <property type="term" value="F:L-lactate dehydrogenase (cytochrome) activity"/>
    <property type="evidence" value="ECO:0007669"/>
    <property type="project" value="UniProtKB-EC"/>
</dbReference>
<evidence type="ECO:0000256" key="5">
    <source>
        <dbReference type="ARBA" id="ARBA00024042"/>
    </source>
</evidence>
<dbReference type="Pfam" id="PF01070">
    <property type="entry name" value="FMN_dh"/>
    <property type="match status" value="1"/>
</dbReference>
<dbReference type="GO" id="GO:0005737">
    <property type="term" value="C:cytoplasm"/>
    <property type="evidence" value="ECO:0007669"/>
    <property type="project" value="UniProtKB-ARBA"/>
</dbReference>
<dbReference type="PROSITE" id="PS51349">
    <property type="entry name" value="FMN_HYDROXY_ACID_DH_2"/>
    <property type="match status" value="1"/>
</dbReference>
<dbReference type="GO" id="GO:0010181">
    <property type="term" value="F:FMN binding"/>
    <property type="evidence" value="ECO:0007669"/>
    <property type="project" value="InterPro"/>
</dbReference>
<keyword evidence="3" id="KW-0288">FMN</keyword>
<dbReference type="Gene3D" id="3.20.20.70">
    <property type="entry name" value="Aldolase class I"/>
    <property type="match status" value="1"/>
</dbReference>
<sequence>MSNDPINLYDYEERAKLTLPHNDWDTIDAGAMDMFTTRRNRTAFEALTLRPRFLRTVEERNLSTTVLGEKISMPVVLAPAGSHMRAHPEGEVATARGAGMSDTLMMLSTSSNCSMEEVSQAASGPLWFQLYHRGYELTEMLVHRAEEAGFKAIVLTVDTPVPSPKERDLRNNTIRTHELGNFRAMDRPRNEISGTDETPGWDVSRTEPLTWSELDWLRGLTQLPLVLKGIRTAEDAHVAVESGVNGIQVSTHGGRQLDMTMGAIEMLPEIADAVKGQAEIYLDSGVRRGSDVIKALALGARAVAIGRPLFWGLAVDGANGVHGVLELMREEVDRAMAYCGQASVEDLDPNLIGIPSDWGSGSRMAP</sequence>
<feature type="domain" description="FMN hydroxy acid dehydrogenase" evidence="6">
    <location>
        <begin position="1"/>
        <end position="357"/>
    </location>
</feature>
<evidence type="ECO:0000256" key="3">
    <source>
        <dbReference type="ARBA" id="ARBA00022643"/>
    </source>
</evidence>
<protein>
    <submittedName>
        <fullName evidence="7">L-lactate dehydrogenase</fullName>
        <ecNumber evidence="7">1.1.2.3</ecNumber>
    </submittedName>
</protein>
<dbReference type="EC" id="1.1.2.3" evidence="7"/>
<dbReference type="CDD" id="cd02809">
    <property type="entry name" value="alpha_hydroxyacid_oxid_FMN"/>
    <property type="match status" value="1"/>
</dbReference>
<dbReference type="PANTHER" id="PTHR10578">
    <property type="entry name" value="S -2-HYDROXY-ACID OXIDASE-RELATED"/>
    <property type="match status" value="1"/>
</dbReference>
<keyword evidence="2" id="KW-0285">Flavoprotein</keyword>
<evidence type="ECO:0000256" key="4">
    <source>
        <dbReference type="ARBA" id="ARBA00023002"/>
    </source>
</evidence>
<gene>
    <name evidence="7" type="ORF">MGWOODY_Clf696</name>
</gene>
<dbReference type="SUPFAM" id="SSF51395">
    <property type="entry name" value="FMN-linked oxidoreductases"/>
    <property type="match status" value="1"/>
</dbReference>
<accession>A0A160VA25</accession>
<name>A0A160VA25_9ZZZZ</name>
<reference evidence="7" key="1">
    <citation type="submission" date="2015-10" db="EMBL/GenBank/DDBJ databases">
        <authorList>
            <person name="Gilbert D.G."/>
        </authorList>
    </citation>
    <scope>NUCLEOTIDE SEQUENCE</scope>
</reference>
<comment type="cofactor">
    <cofactor evidence="1">
        <name>FMN</name>
        <dbReference type="ChEBI" id="CHEBI:58210"/>
    </cofactor>
</comment>
<dbReference type="PANTHER" id="PTHR10578:SF107">
    <property type="entry name" value="2-HYDROXYACID OXIDASE 1"/>
    <property type="match status" value="1"/>
</dbReference>